<evidence type="ECO:0000313" key="2">
    <source>
        <dbReference type="EMBL" id="AGG67128.1"/>
    </source>
</evidence>
<organism evidence="2 3">
    <name type="scientific">Corynebacterium callunae DSM 20147</name>
    <dbReference type="NCBI Taxonomy" id="1121353"/>
    <lineage>
        <taxon>Bacteria</taxon>
        <taxon>Bacillati</taxon>
        <taxon>Actinomycetota</taxon>
        <taxon>Actinomycetes</taxon>
        <taxon>Mycobacteriales</taxon>
        <taxon>Corynebacteriaceae</taxon>
        <taxon>Corynebacterium</taxon>
    </lineage>
</organism>
<dbReference type="eggNOG" id="COG2267">
    <property type="taxonomic scope" value="Bacteria"/>
</dbReference>
<sequence>MNAQSTPMPLIDEREWAIDILGAGYEFHTIELGNDPDGETDVVATVVRFNPAAANSADHEFFRRPALLWVHGMTDYFFHTEFAEYFHDAGFAVYAVDLRKCGRSHRPGQQWHFATDLRFYFPDLNAATELIATLHPSLIPAAHSTGGLIVPLWLSELKDSNPLRHSKISGLILNSPWLDLMYPRVVVRLLTPVIQFLGLKKPQALLPNDGLGPYGRSIHKDHFGEWDFDTVLKPVEGHKKNLGWLRAILLGHHEVHKDRVNVGVDVLTICSARSWFNREYSPATDSADAVLDVKQIQKWAPHLSSPASRVTVIPIEDARHDVFLSTQGVRRKAMEIVHNWLKDHDLTGGEDFSSN</sequence>
<dbReference type="OrthoDB" id="9801217at2"/>
<dbReference type="STRING" id="1121353.H924_08440"/>
<dbReference type="SUPFAM" id="SSF53474">
    <property type="entry name" value="alpha/beta-Hydrolases"/>
    <property type="match status" value="1"/>
</dbReference>
<accession>M1UZF2</accession>
<proteinExistence type="predicted"/>
<dbReference type="InterPro" id="IPR029058">
    <property type="entry name" value="AB_hydrolase_fold"/>
</dbReference>
<dbReference type="PATRIC" id="fig|1121353.3.peg.1720"/>
<dbReference type="KEGG" id="ccn:H924_08440"/>
<dbReference type="Proteomes" id="UP000011760">
    <property type="component" value="Chromosome"/>
</dbReference>
<feature type="domain" description="Serine aminopeptidase S33" evidence="1">
    <location>
        <begin position="65"/>
        <end position="203"/>
    </location>
</feature>
<reference evidence="2 3" key="1">
    <citation type="submission" date="2013-02" db="EMBL/GenBank/DDBJ databases">
        <title>The complete genome sequence of Corynebacterium callunae DSM 20147.</title>
        <authorList>
            <person name="Ruckert C."/>
            <person name="Albersmeier A."/>
            <person name="Kalinowski J."/>
        </authorList>
    </citation>
    <scope>NUCLEOTIDE SEQUENCE [LARGE SCALE GENOMIC DNA]</scope>
    <source>
        <strain evidence="2 3">DSM 20147</strain>
    </source>
</reference>
<dbReference type="Gene3D" id="3.40.50.1820">
    <property type="entry name" value="alpha/beta hydrolase"/>
    <property type="match status" value="1"/>
</dbReference>
<dbReference type="HOGENOM" id="CLU_051796_0_0_11"/>
<dbReference type="EMBL" id="CP004354">
    <property type="protein sequence ID" value="AGG67128.1"/>
    <property type="molecule type" value="Genomic_DNA"/>
</dbReference>
<gene>
    <name evidence="2" type="ORF">H924_08440</name>
</gene>
<evidence type="ECO:0000313" key="3">
    <source>
        <dbReference type="Proteomes" id="UP000011760"/>
    </source>
</evidence>
<keyword evidence="3" id="KW-1185">Reference proteome</keyword>
<dbReference type="RefSeq" id="WP_015651559.1">
    <property type="nucleotide sequence ID" value="NC_020506.1"/>
</dbReference>
<dbReference type="Pfam" id="PF12146">
    <property type="entry name" value="Hydrolase_4"/>
    <property type="match status" value="1"/>
</dbReference>
<dbReference type="InterPro" id="IPR022742">
    <property type="entry name" value="Hydrolase_4"/>
</dbReference>
<name>M1UZF2_9CORY</name>
<protein>
    <recommendedName>
        <fullName evidence="1">Serine aminopeptidase S33 domain-containing protein</fullName>
    </recommendedName>
</protein>
<evidence type="ECO:0000259" key="1">
    <source>
        <dbReference type="Pfam" id="PF12146"/>
    </source>
</evidence>
<dbReference type="AlphaFoldDB" id="M1UZF2"/>